<organism evidence="1 2">
    <name type="scientific">Synchytrium endobioticum</name>
    <dbReference type="NCBI Taxonomy" id="286115"/>
    <lineage>
        <taxon>Eukaryota</taxon>
        <taxon>Fungi</taxon>
        <taxon>Fungi incertae sedis</taxon>
        <taxon>Chytridiomycota</taxon>
        <taxon>Chytridiomycota incertae sedis</taxon>
        <taxon>Chytridiomycetes</taxon>
        <taxon>Synchytriales</taxon>
        <taxon>Synchytriaceae</taxon>
        <taxon>Synchytrium</taxon>
    </lineage>
</organism>
<reference evidence="1 2" key="1">
    <citation type="journal article" date="2019" name="Sci. Rep.">
        <title>Comparative genomics of chytrid fungi reveal insights into the obligate biotrophic and pathogenic lifestyle of Synchytrium endobioticum.</title>
        <authorList>
            <person name="van de Vossenberg B.T.L.H."/>
            <person name="Warris S."/>
            <person name="Nguyen H.D.T."/>
            <person name="van Gent-Pelzer M.P.E."/>
            <person name="Joly D.L."/>
            <person name="van de Geest H.C."/>
            <person name="Bonants P.J.M."/>
            <person name="Smith D.S."/>
            <person name="Levesque C.A."/>
            <person name="van der Lee T.A.J."/>
        </authorList>
    </citation>
    <scope>NUCLEOTIDE SEQUENCE [LARGE SCALE GENOMIC DNA]</scope>
    <source>
        <strain evidence="1 2">LEV6574</strain>
    </source>
</reference>
<dbReference type="Proteomes" id="UP000320475">
    <property type="component" value="Unassembled WGS sequence"/>
</dbReference>
<dbReference type="EMBL" id="QEAM01000716">
    <property type="protein sequence ID" value="TPX36085.1"/>
    <property type="molecule type" value="Genomic_DNA"/>
</dbReference>
<dbReference type="AlphaFoldDB" id="A0A507CES8"/>
<sequence length="99" mass="10706">MATFTEAASLEAERLSAKLSPQLPLTWFVSIPITIAEQLREQHAGCLFVAFRSSCYPSSTPSPFTIATIGHTHGLTYSSLSFVSSFSLQTYSLKSSAQA</sequence>
<protein>
    <submittedName>
        <fullName evidence="1">Uncharacterized protein</fullName>
    </submittedName>
</protein>
<proteinExistence type="predicted"/>
<name>A0A507CES8_9FUNG</name>
<evidence type="ECO:0000313" key="2">
    <source>
        <dbReference type="Proteomes" id="UP000320475"/>
    </source>
</evidence>
<evidence type="ECO:0000313" key="1">
    <source>
        <dbReference type="EMBL" id="TPX36085.1"/>
    </source>
</evidence>
<gene>
    <name evidence="1" type="ORF">SeLEV6574_g08100</name>
</gene>
<comment type="caution">
    <text evidence="1">The sequence shown here is derived from an EMBL/GenBank/DDBJ whole genome shotgun (WGS) entry which is preliminary data.</text>
</comment>
<accession>A0A507CES8</accession>